<dbReference type="Proteomes" id="UP001152523">
    <property type="component" value="Unassembled WGS sequence"/>
</dbReference>
<accession>A0AAV0CAC8</accession>
<organism evidence="1 2">
    <name type="scientific">Cuscuta epithymum</name>
    <dbReference type="NCBI Taxonomy" id="186058"/>
    <lineage>
        <taxon>Eukaryota</taxon>
        <taxon>Viridiplantae</taxon>
        <taxon>Streptophyta</taxon>
        <taxon>Embryophyta</taxon>
        <taxon>Tracheophyta</taxon>
        <taxon>Spermatophyta</taxon>
        <taxon>Magnoliopsida</taxon>
        <taxon>eudicotyledons</taxon>
        <taxon>Gunneridae</taxon>
        <taxon>Pentapetalae</taxon>
        <taxon>asterids</taxon>
        <taxon>lamiids</taxon>
        <taxon>Solanales</taxon>
        <taxon>Convolvulaceae</taxon>
        <taxon>Cuscuteae</taxon>
        <taxon>Cuscuta</taxon>
        <taxon>Cuscuta subgen. Cuscuta</taxon>
    </lineage>
</organism>
<evidence type="ECO:0000313" key="2">
    <source>
        <dbReference type="Proteomes" id="UP001152523"/>
    </source>
</evidence>
<dbReference type="EMBL" id="CAMAPF010000015">
    <property type="protein sequence ID" value="CAH9069305.1"/>
    <property type="molecule type" value="Genomic_DNA"/>
</dbReference>
<reference evidence="1" key="1">
    <citation type="submission" date="2022-07" db="EMBL/GenBank/DDBJ databases">
        <authorList>
            <person name="Macas J."/>
            <person name="Novak P."/>
            <person name="Neumann P."/>
        </authorList>
    </citation>
    <scope>NUCLEOTIDE SEQUENCE</scope>
</reference>
<name>A0AAV0CAC8_9ASTE</name>
<comment type="caution">
    <text evidence="1">The sequence shown here is derived from an EMBL/GenBank/DDBJ whole genome shotgun (WGS) entry which is preliminary data.</text>
</comment>
<evidence type="ECO:0000313" key="1">
    <source>
        <dbReference type="EMBL" id="CAH9069305.1"/>
    </source>
</evidence>
<sequence>MDDQKLCR</sequence>
<keyword evidence="2" id="KW-1185">Reference proteome</keyword>
<protein>
    <submittedName>
        <fullName evidence="1">Uncharacterized protein</fullName>
    </submittedName>
</protein>
<gene>
    <name evidence="1" type="ORF">CEPIT_LOCUS3066</name>
</gene>
<proteinExistence type="predicted"/>